<accession>A0A495IV00</accession>
<dbReference type="AlphaFoldDB" id="A0A495IV00"/>
<gene>
    <name evidence="1" type="ORF">DFJ75_4987</name>
</gene>
<protein>
    <submittedName>
        <fullName evidence="1">Uncharacterized protein</fullName>
    </submittedName>
</protein>
<name>A0A495IV00_WILMA</name>
<evidence type="ECO:0000313" key="1">
    <source>
        <dbReference type="EMBL" id="RKR79844.1"/>
    </source>
</evidence>
<evidence type="ECO:0000313" key="2">
    <source>
        <dbReference type="Proteomes" id="UP000274762"/>
    </source>
</evidence>
<proteinExistence type="predicted"/>
<reference evidence="1 2" key="1">
    <citation type="submission" date="2018-10" db="EMBL/GenBank/DDBJ databases">
        <title>Sequencing the genomes of 1000 actinobacteria strains.</title>
        <authorList>
            <person name="Klenk H.-P."/>
        </authorList>
    </citation>
    <scope>NUCLEOTIDE SEQUENCE [LARGE SCALE GENOMIC DNA]</scope>
    <source>
        <strain evidence="1 2">DSM 44343</strain>
    </source>
</reference>
<dbReference type="Proteomes" id="UP000274762">
    <property type="component" value="Unassembled WGS sequence"/>
</dbReference>
<organism evidence="1 2">
    <name type="scientific">Williamsia marianensis</name>
    <dbReference type="NCBI Taxonomy" id="85044"/>
    <lineage>
        <taxon>Bacteria</taxon>
        <taxon>Bacillati</taxon>
        <taxon>Actinomycetota</taxon>
        <taxon>Actinomycetes</taxon>
        <taxon>Mycobacteriales</taxon>
        <taxon>Nocardiaceae</taxon>
        <taxon>Williamsia</taxon>
    </lineage>
</organism>
<dbReference type="EMBL" id="RBKV01000002">
    <property type="protein sequence ID" value="RKR79844.1"/>
    <property type="molecule type" value="Genomic_DNA"/>
</dbReference>
<sequence length="237" mass="25497">MADTRSATDFEGDVAMVAGKARAQAQEARRIASSRPEHIKTPLPLRTNGVVTNVAVTVCGEQRARVDVIAAGTGVAMVQVQFPGVTMQFLSCEQVQHVLGLFATARQARMGMAKTTMLPGILPGGYPEMQTTLRWTRGPLGAAAREQFTHPATQKVLPYVRLTMSPLTLALMDTTAIDTMVATMKKAHKLAIATFDDGDQFADNSAAESWRPRAAHRYKITGTGWLASGPVPPADQH</sequence>
<comment type="caution">
    <text evidence="1">The sequence shown here is derived from an EMBL/GenBank/DDBJ whole genome shotgun (WGS) entry which is preliminary data.</text>
</comment>